<dbReference type="Proteomes" id="UP000617628">
    <property type="component" value="Unassembled WGS sequence"/>
</dbReference>
<dbReference type="PANTHER" id="PTHR35276:SF1">
    <property type="entry name" value="TRNA (MNM(5)S(2)U34)-METHYLTRANSFERASE, CHLOROPLASTIC"/>
    <property type="match status" value="1"/>
</dbReference>
<accession>A0A934VSV0</accession>
<dbReference type="Gene3D" id="3.40.50.150">
    <property type="entry name" value="Vaccinia Virus protein VP39"/>
    <property type="match status" value="1"/>
</dbReference>
<proteinExistence type="predicted"/>
<reference evidence="3" key="1">
    <citation type="submission" date="2021-01" db="EMBL/GenBank/DDBJ databases">
        <title>Modified the classification status of verrucomicrobia.</title>
        <authorList>
            <person name="Feng X."/>
        </authorList>
    </citation>
    <scope>NUCLEOTIDE SEQUENCE</scope>
    <source>
        <strain evidence="3">KCTC 13126</strain>
    </source>
</reference>
<dbReference type="Gene3D" id="3.50.50.60">
    <property type="entry name" value="FAD/NAD(P)-binding domain"/>
    <property type="match status" value="1"/>
</dbReference>
<dbReference type="SUPFAM" id="SSF54373">
    <property type="entry name" value="FAD-linked reductases, C-terminal domain"/>
    <property type="match status" value="1"/>
</dbReference>
<dbReference type="SUPFAM" id="SSF51971">
    <property type="entry name" value="Nucleotide-binding domain"/>
    <property type="match status" value="1"/>
</dbReference>
<dbReference type="Pfam" id="PF01266">
    <property type="entry name" value="DAO"/>
    <property type="match status" value="1"/>
</dbReference>
<organism evidence="3 4">
    <name type="scientific">Pelagicoccus mobilis</name>
    <dbReference type="NCBI Taxonomy" id="415221"/>
    <lineage>
        <taxon>Bacteria</taxon>
        <taxon>Pseudomonadati</taxon>
        <taxon>Verrucomicrobiota</taxon>
        <taxon>Opitutia</taxon>
        <taxon>Puniceicoccales</taxon>
        <taxon>Pelagicoccaceae</taxon>
        <taxon>Pelagicoccus</taxon>
    </lineage>
</organism>
<dbReference type="SUPFAM" id="SSF53335">
    <property type="entry name" value="S-adenosyl-L-methionine-dependent methyltransferases"/>
    <property type="match status" value="1"/>
</dbReference>
<evidence type="ECO:0000256" key="1">
    <source>
        <dbReference type="SAM" id="MobiDB-lite"/>
    </source>
</evidence>
<dbReference type="InterPro" id="IPR006076">
    <property type="entry name" value="FAD-dep_OxRdtase"/>
</dbReference>
<protein>
    <submittedName>
        <fullName evidence="3">FAD-dependent oxidoreductase</fullName>
    </submittedName>
</protein>
<evidence type="ECO:0000259" key="2">
    <source>
        <dbReference type="Pfam" id="PF01266"/>
    </source>
</evidence>
<gene>
    <name evidence="3" type="ORF">JIN87_21085</name>
</gene>
<sequence length="551" mass="60773">MTNPPSSPKHHDAIIFGGGLAGTILAERLHSAGKQILLVNDPQKSRCSRVAAGLINPIGGKRLKLIWQAGKLIPHAKAYYQELESKFGKQFFHPRSIHRELVNDQEKSFWQKRLDDPNYQRWVGDSAEDHFTIPEAGYLDTNTLLDTIHGELQSQDRLLSSSFNYDDISVTESAVEFRGRTARHAIFAEGHLATGNPHFQFVPYKPAKGIIASIKLVGACLSRDSKIIIKGKFIVPRHDGIIQVGATYNWDDASDTPDEAGVAEIESFLNQHFGPGNWSFEQIRAGVRPATAGAYPVVGPHPETPQIIAFNGFGSKGSLQIPYFAGALSQHLQIASAASTDTQLPSETLPSRFLKTKNSKPKRWIATEVAKAEVLKHLSNGDLVIDATAGNGHDTQWLAESVTSEGHVFAFDIQTQALETTRQRLEKHQLDSRVTLYHAGHENLLETIPSEFHGNISSIVFNLGFLPGGDPTLITKSDTTIQALKASLQLLKPGGLLSITLYPTHSGAQEEVELVLSWFNDLFPEKFSTYMEPHPQGNPHSPYPIFVRKKP</sequence>
<dbReference type="InterPro" id="IPR029063">
    <property type="entry name" value="SAM-dependent_MTases_sf"/>
</dbReference>
<dbReference type="InterPro" id="IPR010719">
    <property type="entry name" value="MnmM_MeTrfase"/>
</dbReference>
<dbReference type="InterPro" id="IPR036188">
    <property type="entry name" value="FAD/NAD-bd_sf"/>
</dbReference>
<feature type="region of interest" description="Disordered" evidence="1">
    <location>
        <begin position="531"/>
        <end position="551"/>
    </location>
</feature>
<dbReference type="PANTHER" id="PTHR35276">
    <property type="entry name" value="S-ADENOSYL-L-METHIONINE-DEPENDENT METHYLTRANSFERASES SUPERFAMILY PROTEIN"/>
    <property type="match status" value="1"/>
</dbReference>
<name>A0A934VSV0_9BACT</name>
<evidence type="ECO:0000313" key="4">
    <source>
        <dbReference type="Proteomes" id="UP000617628"/>
    </source>
</evidence>
<evidence type="ECO:0000313" key="3">
    <source>
        <dbReference type="EMBL" id="MBK1879395.1"/>
    </source>
</evidence>
<dbReference type="Pfam" id="PF06962">
    <property type="entry name" value="rRNA_methylase"/>
    <property type="match status" value="1"/>
</dbReference>
<dbReference type="RefSeq" id="WP_200357608.1">
    <property type="nucleotide sequence ID" value="NZ_JAENIL010000047.1"/>
</dbReference>
<dbReference type="Gene3D" id="3.30.9.10">
    <property type="entry name" value="D-Amino Acid Oxidase, subunit A, domain 2"/>
    <property type="match status" value="1"/>
</dbReference>
<feature type="domain" description="FAD dependent oxidoreductase" evidence="2">
    <location>
        <begin position="12"/>
        <end position="329"/>
    </location>
</feature>
<dbReference type="AlphaFoldDB" id="A0A934VSV0"/>
<dbReference type="EMBL" id="JAENIL010000047">
    <property type="protein sequence ID" value="MBK1879395.1"/>
    <property type="molecule type" value="Genomic_DNA"/>
</dbReference>
<keyword evidence="4" id="KW-1185">Reference proteome</keyword>
<comment type="caution">
    <text evidence="3">The sequence shown here is derived from an EMBL/GenBank/DDBJ whole genome shotgun (WGS) entry which is preliminary data.</text>
</comment>
<dbReference type="CDD" id="cd02440">
    <property type="entry name" value="AdoMet_MTases"/>
    <property type="match status" value="1"/>
</dbReference>